<reference evidence="2" key="1">
    <citation type="submission" date="2022-07" db="EMBL/GenBank/DDBJ databases">
        <title>Genome Sequence of Physisporinus lineatus.</title>
        <authorList>
            <person name="Buettner E."/>
        </authorList>
    </citation>
    <scope>NUCLEOTIDE SEQUENCE</scope>
    <source>
        <strain evidence="2">VT162</strain>
    </source>
</reference>
<keyword evidence="3" id="KW-1185">Reference proteome</keyword>
<name>A0AAD5VBC0_9APHY</name>
<feature type="region of interest" description="Disordered" evidence="1">
    <location>
        <begin position="37"/>
        <end position="56"/>
    </location>
</feature>
<dbReference type="EMBL" id="JANAWD010000049">
    <property type="protein sequence ID" value="KAJ3489255.1"/>
    <property type="molecule type" value="Genomic_DNA"/>
</dbReference>
<proteinExistence type="predicted"/>
<dbReference type="Proteomes" id="UP001212997">
    <property type="component" value="Unassembled WGS sequence"/>
</dbReference>
<feature type="compositionally biased region" description="Polar residues" evidence="1">
    <location>
        <begin position="40"/>
        <end position="56"/>
    </location>
</feature>
<evidence type="ECO:0000313" key="2">
    <source>
        <dbReference type="EMBL" id="KAJ3489255.1"/>
    </source>
</evidence>
<feature type="region of interest" description="Disordered" evidence="1">
    <location>
        <begin position="170"/>
        <end position="193"/>
    </location>
</feature>
<sequence>MHPRKTPRRPFYGRYTAQLNVDDAALTFACRTSGPPAFTVQGNPQASGSKRSLDSDITLTDTFGNGQRDPVQASIQSHSYPPSPPQPQVTSPRLYPLSPRALDHQSHHKRQSSGFVNGRITQFLLTPHTASAHIKQQSNASLFTRVVSAIKTHAPSHSYSFTLSPLPSSPSSAASTHAVHETHEGDGDASIPPPIVTFHDRTPVWTVRSNFGLLELDTEQIRMLGVDISFYIACALTYLEYLGERESYLAAAAD</sequence>
<feature type="region of interest" description="Disordered" evidence="1">
    <location>
        <begin position="61"/>
        <end position="114"/>
    </location>
</feature>
<accession>A0AAD5VBC0</accession>
<gene>
    <name evidence="2" type="ORF">NLI96_g2249</name>
</gene>
<dbReference type="AlphaFoldDB" id="A0AAD5VBC0"/>
<organism evidence="2 3">
    <name type="scientific">Meripilus lineatus</name>
    <dbReference type="NCBI Taxonomy" id="2056292"/>
    <lineage>
        <taxon>Eukaryota</taxon>
        <taxon>Fungi</taxon>
        <taxon>Dikarya</taxon>
        <taxon>Basidiomycota</taxon>
        <taxon>Agaricomycotina</taxon>
        <taxon>Agaricomycetes</taxon>
        <taxon>Polyporales</taxon>
        <taxon>Meripilaceae</taxon>
        <taxon>Meripilus</taxon>
    </lineage>
</organism>
<evidence type="ECO:0000256" key="1">
    <source>
        <dbReference type="SAM" id="MobiDB-lite"/>
    </source>
</evidence>
<protein>
    <submittedName>
        <fullName evidence="2">Uncharacterized protein</fullName>
    </submittedName>
</protein>
<evidence type="ECO:0000313" key="3">
    <source>
        <dbReference type="Proteomes" id="UP001212997"/>
    </source>
</evidence>
<comment type="caution">
    <text evidence="2">The sequence shown here is derived from an EMBL/GenBank/DDBJ whole genome shotgun (WGS) entry which is preliminary data.</text>
</comment>